<dbReference type="Proteomes" id="UP001446871">
    <property type="component" value="Unassembled WGS sequence"/>
</dbReference>
<protein>
    <submittedName>
        <fullName evidence="2">Uncharacterized protein</fullName>
    </submittedName>
</protein>
<evidence type="ECO:0000313" key="2">
    <source>
        <dbReference type="EMBL" id="KAK8084012.1"/>
    </source>
</evidence>
<evidence type="ECO:0000256" key="1">
    <source>
        <dbReference type="SAM" id="MobiDB-lite"/>
    </source>
</evidence>
<comment type="caution">
    <text evidence="2">The sequence shown here is derived from an EMBL/GenBank/DDBJ whole genome shotgun (WGS) entry which is preliminary data.</text>
</comment>
<feature type="compositionally biased region" description="Low complexity" evidence="1">
    <location>
        <begin position="60"/>
        <end position="73"/>
    </location>
</feature>
<accession>A0ABR1WKJ3</accession>
<proteinExistence type="predicted"/>
<sequence>MPTNDVAPERFPRPLGFADLRGVATSVLEAQYLESEEPDGGGPTVLMRNSRADSCHGLTPCQQPQPRVVLVPPSETRGRSSKTL</sequence>
<reference evidence="2 3" key="1">
    <citation type="submission" date="2023-01" db="EMBL/GenBank/DDBJ databases">
        <title>Analysis of 21 Apiospora genomes using comparative genomics revels a genus with tremendous synthesis potential of carbohydrate active enzymes and secondary metabolites.</title>
        <authorList>
            <person name="Sorensen T."/>
        </authorList>
    </citation>
    <scope>NUCLEOTIDE SEQUENCE [LARGE SCALE GENOMIC DNA]</scope>
    <source>
        <strain evidence="2 3">CBS 83171</strain>
    </source>
</reference>
<evidence type="ECO:0000313" key="3">
    <source>
        <dbReference type="Proteomes" id="UP001446871"/>
    </source>
</evidence>
<organism evidence="2 3">
    <name type="scientific">Apiospora saccharicola</name>
    <dbReference type="NCBI Taxonomy" id="335842"/>
    <lineage>
        <taxon>Eukaryota</taxon>
        <taxon>Fungi</taxon>
        <taxon>Dikarya</taxon>
        <taxon>Ascomycota</taxon>
        <taxon>Pezizomycotina</taxon>
        <taxon>Sordariomycetes</taxon>
        <taxon>Xylariomycetidae</taxon>
        <taxon>Amphisphaeriales</taxon>
        <taxon>Apiosporaceae</taxon>
        <taxon>Apiospora</taxon>
    </lineage>
</organism>
<name>A0ABR1WKJ3_9PEZI</name>
<dbReference type="EMBL" id="JAQQWM010000001">
    <property type="protein sequence ID" value="KAK8084012.1"/>
    <property type="molecule type" value="Genomic_DNA"/>
</dbReference>
<feature type="region of interest" description="Disordered" evidence="1">
    <location>
        <begin position="35"/>
        <end position="84"/>
    </location>
</feature>
<keyword evidence="3" id="KW-1185">Reference proteome</keyword>
<gene>
    <name evidence="2" type="ORF">PG996_002793</name>
</gene>